<reference evidence="3" key="1">
    <citation type="journal article" date="2019" name="Int. J. Syst. Evol. Microbiol.">
        <title>The Global Catalogue of Microorganisms (GCM) 10K type strain sequencing project: providing services to taxonomists for standard genome sequencing and annotation.</title>
        <authorList>
            <consortium name="The Broad Institute Genomics Platform"/>
            <consortium name="The Broad Institute Genome Sequencing Center for Infectious Disease"/>
            <person name="Wu L."/>
            <person name="Ma J."/>
        </authorList>
    </citation>
    <scope>NUCLEOTIDE SEQUENCE [LARGE SCALE GENOMIC DNA]</scope>
    <source>
        <strain evidence="3">JCM 16949</strain>
    </source>
</reference>
<evidence type="ECO:0000256" key="1">
    <source>
        <dbReference type="SAM" id="MobiDB-lite"/>
    </source>
</evidence>
<keyword evidence="3" id="KW-1185">Reference proteome</keyword>
<proteinExistence type="predicted"/>
<accession>A0ABP7FG92</accession>
<dbReference type="EMBL" id="BAABAE010000003">
    <property type="protein sequence ID" value="GAA3738991.1"/>
    <property type="molecule type" value="Genomic_DNA"/>
</dbReference>
<feature type="compositionally biased region" description="Basic and acidic residues" evidence="1">
    <location>
        <begin position="63"/>
        <end position="72"/>
    </location>
</feature>
<feature type="region of interest" description="Disordered" evidence="1">
    <location>
        <begin position="33"/>
        <end position="72"/>
    </location>
</feature>
<comment type="caution">
    <text evidence="2">The sequence shown here is derived from an EMBL/GenBank/DDBJ whole genome shotgun (WGS) entry which is preliminary data.</text>
</comment>
<name>A0ABP7FG92_9MICO</name>
<evidence type="ECO:0000313" key="3">
    <source>
        <dbReference type="Proteomes" id="UP001501004"/>
    </source>
</evidence>
<dbReference type="Proteomes" id="UP001501004">
    <property type="component" value="Unassembled WGS sequence"/>
</dbReference>
<sequence length="72" mass="8211">MQWVHPAELDSHFDLVRTLVLIDVGAGIRREQRQSRRLSRRIPESEEWLASDGSDVELSKGPGPEDGRTRSE</sequence>
<organism evidence="2 3">
    <name type="scientific">Leifsonella bigeumensis</name>
    <dbReference type="NCBI Taxonomy" id="433643"/>
    <lineage>
        <taxon>Bacteria</taxon>
        <taxon>Bacillati</taxon>
        <taxon>Actinomycetota</taxon>
        <taxon>Actinomycetes</taxon>
        <taxon>Micrococcales</taxon>
        <taxon>Microbacteriaceae</taxon>
        <taxon>Leifsonella</taxon>
    </lineage>
</organism>
<gene>
    <name evidence="2" type="ORF">GCM10022239_13160</name>
</gene>
<protein>
    <submittedName>
        <fullName evidence="2">Uncharacterized protein</fullName>
    </submittedName>
</protein>
<evidence type="ECO:0000313" key="2">
    <source>
        <dbReference type="EMBL" id="GAA3738991.1"/>
    </source>
</evidence>